<dbReference type="EC" id="3.1.26.11" evidence="2 10"/>
<dbReference type="NCBIfam" id="TIGR02651">
    <property type="entry name" value="RNase_Z"/>
    <property type="match status" value="1"/>
</dbReference>
<accession>A0A9X7Z923</accession>
<protein>
    <recommendedName>
        <fullName evidence="2 10">Ribonuclease Z</fullName>
        <shortName evidence="10">RNase Z</shortName>
        <ecNumber evidence="2 10">3.1.26.11</ecNumber>
    </recommendedName>
    <alternativeName>
        <fullName evidence="10">tRNA 3 endonuclease</fullName>
    </alternativeName>
    <alternativeName>
        <fullName evidence="10">tRNase Z</fullName>
    </alternativeName>
</protein>
<dbReference type="RefSeq" id="WP_206658384.1">
    <property type="nucleotide sequence ID" value="NZ_CP071182.1"/>
</dbReference>
<evidence type="ECO:0000256" key="1">
    <source>
        <dbReference type="ARBA" id="ARBA00011738"/>
    </source>
</evidence>
<feature type="active site" description="Proton acceptor" evidence="10">
    <location>
        <position position="67"/>
    </location>
</feature>
<dbReference type="FunFam" id="3.60.15.10:FF:000002">
    <property type="entry name" value="Ribonuclease Z"/>
    <property type="match status" value="1"/>
</dbReference>
<comment type="subunit">
    <text evidence="1 10">Homodimer.</text>
</comment>
<evidence type="ECO:0000313" key="12">
    <source>
        <dbReference type="EMBL" id="QSO49070.1"/>
    </source>
</evidence>
<dbReference type="CDD" id="cd07717">
    <property type="entry name" value="RNaseZ_ZiPD-like_MBL-fold"/>
    <property type="match status" value="1"/>
</dbReference>
<dbReference type="GO" id="GO:0042802">
    <property type="term" value="F:identical protein binding"/>
    <property type="evidence" value="ECO:0007669"/>
    <property type="project" value="UniProtKB-ARBA"/>
</dbReference>
<keyword evidence="4 10" id="KW-0540">Nuclease</keyword>
<evidence type="ECO:0000256" key="8">
    <source>
        <dbReference type="ARBA" id="ARBA00022833"/>
    </source>
</evidence>
<reference evidence="12 13" key="1">
    <citation type="submission" date="2021-02" db="EMBL/GenBank/DDBJ databases">
        <title>Alicyclobacillus curvatus sp. nov. and Alicyclobacillus mengziensis sp. nov., two acidophilic bacteria isolated from acid mine drainage.</title>
        <authorList>
            <person name="Huang Y."/>
        </authorList>
    </citation>
    <scope>NUCLEOTIDE SEQUENCE [LARGE SCALE GENOMIC DNA]</scope>
    <source>
        <strain evidence="12 13">S30H14</strain>
    </source>
</reference>
<feature type="binding site" evidence="10">
    <location>
        <position position="63"/>
    </location>
    <ligand>
        <name>Zn(2+)</name>
        <dbReference type="ChEBI" id="CHEBI:29105"/>
        <label>1</label>
        <note>catalytic</note>
    </ligand>
</feature>
<comment type="catalytic activity">
    <reaction evidence="10">
        <text>Endonucleolytic cleavage of RNA, removing extra 3' nucleotides from tRNA precursor, generating 3' termini of tRNAs. A 3'-hydroxy group is left at the tRNA terminus and a 5'-phosphoryl group is left at the trailer molecule.</text>
        <dbReference type="EC" id="3.1.26.11"/>
    </reaction>
</comment>
<feature type="binding site" evidence="10">
    <location>
        <position position="67"/>
    </location>
    <ligand>
        <name>Zn(2+)</name>
        <dbReference type="ChEBI" id="CHEBI:29105"/>
        <label>2</label>
        <note>catalytic</note>
    </ligand>
</feature>
<feature type="binding site" evidence="10">
    <location>
        <position position="141"/>
    </location>
    <ligand>
        <name>Zn(2+)</name>
        <dbReference type="ChEBI" id="CHEBI:29105"/>
        <label>1</label>
        <note>catalytic</note>
    </ligand>
</feature>
<evidence type="ECO:0000256" key="7">
    <source>
        <dbReference type="ARBA" id="ARBA00022801"/>
    </source>
</evidence>
<evidence type="ECO:0000256" key="2">
    <source>
        <dbReference type="ARBA" id="ARBA00012477"/>
    </source>
</evidence>
<sequence length="317" mass="34613">MKLHFLGTGAGLPSKQRNVTSIVLDLLQERGTCWMFDCGEGTQHQLLHSPLKLSKIDKLFVTHLHGDHIYGIPGVLSSRSFHGNPSPLTIYGPVGLRRYIDACLETSTTHLTYPIEVREVADDGLVFHDDNVTVTARWLSHGVPSLGFRIEETDRAGVFYPQRAKAKGIAPGPLFARLQAGQSVETPDGRVVVPNEVMGPPRPGRTVAILGDTRPCPEALEVARNADVLVHEATFGQAEANLARDYNHSTTIEAAEVAKMSRVHKLILTHVSARYGQEDVSNLEAEAKTVFSAAQFAYDLLTVTVLFSDEAVAETID</sequence>
<keyword evidence="6 10" id="KW-0255">Endonuclease</keyword>
<evidence type="ECO:0000313" key="13">
    <source>
        <dbReference type="Proteomes" id="UP000663505"/>
    </source>
</evidence>
<evidence type="ECO:0000256" key="6">
    <source>
        <dbReference type="ARBA" id="ARBA00022759"/>
    </source>
</evidence>
<dbReference type="Gene3D" id="3.60.15.10">
    <property type="entry name" value="Ribonuclease Z/Hydroxyacylglutathione hydrolase-like"/>
    <property type="match status" value="1"/>
</dbReference>
<keyword evidence="7 10" id="KW-0378">Hydrolase</keyword>
<proteinExistence type="inferred from homology"/>
<dbReference type="HAMAP" id="MF_01818">
    <property type="entry name" value="RNase_Z_BN"/>
    <property type="match status" value="1"/>
</dbReference>
<comment type="cofactor">
    <cofactor evidence="10">
        <name>Zn(2+)</name>
        <dbReference type="ChEBI" id="CHEBI:29105"/>
    </cofactor>
    <text evidence="10">Binds 2 Zn(2+) ions.</text>
</comment>
<dbReference type="GO" id="GO:0008270">
    <property type="term" value="F:zinc ion binding"/>
    <property type="evidence" value="ECO:0007669"/>
    <property type="project" value="UniProtKB-UniRule"/>
</dbReference>
<keyword evidence="5 10" id="KW-0479">Metal-binding</keyword>
<dbReference type="Pfam" id="PF23023">
    <property type="entry name" value="Anti-Pycsar_Apyc1"/>
    <property type="match status" value="1"/>
</dbReference>
<dbReference type="GO" id="GO:0042781">
    <property type="term" value="F:3'-tRNA processing endoribonuclease activity"/>
    <property type="evidence" value="ECO:0007669"/>
    <property type="project" value="UniProtKB-UniRule"/>
</dbReference>
<dbReference type="SMART" id="SM00849">
    <property type="entry name" value="Lactamase_B"/>
    <property type="match status" value="1"/>
</dbReference>
<dbReference type="Proteomes" id="UP000663505">
    <property type="component" value="Chromosome"/>
</dbReference>
<keyword evidence="8 10" id="KW-0862">Zinc</keyword>
<gene>
    <name evidence="10 12" type="primary">rnz</name>
    <name evidence="12" type="ORF">JZ786_09150</name>
</gene>
<evidence type="ECO:0000256" key="9">
    <source>
        <dbReference type="ARBA" id="ARBA00057812"/>
    </source>
</evidence>
<feature type="domain" description="Metallo-beta-lactamase" evidence="11">
    <location>
        <begin position="18"/>
        <end position="196"/>
    </location>
</feature>
<feature type="binding site" evidence="10">
    <location>
        <position position="65"/>
    </location>
    <ligand>
        <name>Zn(2+)</name>
        <dbReference type="ChEBI" id="CHEBI:29105"/>
        <label>1</label>
        <note>catalytic</note>
    </ligand>
</feature>
<comment type="function">
    <text evidence="9 10">Zinc phosphodiesterase, which displays some tRNA 3'-processing endonuclease activity. Probably involved in tRNA maturation, by removing a 3'-trailer from precursor tRNA.</text>
</comment>
<dbReference type="KEGG" id="afx:JZ786_09150"/>
<evidence type="ECO:0000256" key="3">
    <source>
        <dbReference type="ARBA" id="ARBA00022694"/>
    </source>
</evidence>
<feature type="binding site" evidence="10">
    <location>
        <position position="212"/>
    </location>
    <ligand>
        <name>Zn(2+)</name>
        <dbReference type="ChEBI" id="CHEBI:29105"/>
        <label>1</label>
        <note>catalytic</note>
    </ligand>
</feature>
<dbReference type="AlphaFoldDB" id="A0A9X7Z923"/>
<keyword evidence="3 10" id="KW-0819">tRNA processing</keyword>
<evidence type="ECO:0000256" key="5">
    <source>
        <dbReference type="ARBA" id="ARBA00022723"/>
    </source>
</evidence>
<evidence type="ECO:0000256" key="10">
    <source>
        <dbReference type="HAMAP-Rule" id="MF_01818"/>
    </source>
</evidence>
<dbReference type="SUPFAM" id="SSF56281">
    <property type="entry name" value="Metallo-hydrolase/oxidoreductase"/>
    <property type="match status" value="1"/>
</dbReference>
<evidence type="ECO:0000256" key="4">
    <source>
        <dbReference type="ARBA" id="ARBA00022722"/>
    </source>
</evidence>
<dbReference type="PANTHER" id="PTHR46018">
    <property type="entry name" value="ZINC PHOSPHODIESTERASE ELAC PROTEIN 1"/>
    <property type="match status" value="1"/>
</dbReference>
<feature type="binding site" evidence="10">
    <location>
        <position position="68"/>
    </location>
    <ligand>
        <name>Zn(2+)</name>
        <dbReference type="ChEBI" id="CHEBI:29105"/>
        <label>2</label>
        <note>catalytic</note>
    </ligand>
</feature>
<dbReference type="InterPro" id="IPR013471">
    <property type="entry name" value="RNase_Z/BN"/>
</dbReference>
<organism evidence="12 13">
    <name type="scientific">Alicyclobacillus mengziensis</name>
    <dbReference type="NCBI Taxonomy" id="2931921"/>
    <lineage>
        <taxon>Bacteria</taxon>
        <taxon>Bacillati</taxon>
        <taxon>Bacillota</taxon>
        <taxon>Bacilli</taxon>
        <taxon>Bacillales</taxon>
        <taxon>Alicyclobacillaceae</taxon>
        <taxon>Alicyclobacillus</taxon>
    </lineage>
</organism>
<dbReference type="NCBIfam" id="NF000801">
    <property type="entry name" value="PRK00055.1-3"/>
    <property type="match status" value="1"/>
</dbReference>
<dbReference type="PANTHER" id="PTHR46018:SF2">
    <property type="entry name" value="ZINC PHOSPHODIESTERASE ELAC PROTEIN 1"/>
    <property type="match status" value="1"/>
</dbReference>
<name>A0A9X7Z923_9BACL</name>
<comment type="similarity">
    <text evidence="10">Belongs to the RNase Z family.</text>
</comment>
<dbReference type="InterPro" id="IPR036866">
    <property type="entry name" value="RibonucZ/Hydroxyglut_hydro"/>
</dbReference>
<evidence type="ECO:0000259" key="11">
    <source>
        <dbReference type="SMART" id="SM00849"/>
    </source>
</evidence>
<feature type="binding site" evidence="10">
    <location>
        <position position="270"/>
    </location>
    <ligand>
        <name>Zn(2+)</name>
        <dbReference type="ChEBI" id="CHEBI:29105"/>
        <label>2</label>
        <note>catalytic</note>
    </ligand>
</feature>
<dbReference type="EMBL" id="CP071182">
    <property type="protein sequence ID" value="QSO49070.1"/>
    <property type="molecule type" value="Genomic_DNA"/>
</dbReference>
<feature type="binding site" evidence="10">
    <location>
        <position position="212"/>
    </location>
    <ligand>
        <name>Zn(2+)</name>
        <dbReference type="ChEBI" id="CHEBI:29105"/>
        <label>2</label>
        <note>catalytic</note>
    </ligand>
</feature>
<dbReference type="InterPro" id="IPR001279">
    <property type="entry name" value="Metallo-B-lactamas"/>
</dbReference>
<keyword evidence="13" id="KW-1185">Reference proteome</keyword>